<keyword evidence="1" id="KW-0472">Membrane</keyword>
<evidence type="ECO:0000313" key="3">
    <source>
        <dbReference type="Proteomes" id="UP000028481"/>
    </source>
</evidence>
<accession>A0A075WRH7</accession>
<gene>
    <name evidence="2" type="ORF">HL41_00755</name>
</gene>
<feature type="transmembrane region" description="Helical" evidence="1">
    <location>
        <begin position="7"/>
        <end position="24"/>
    </location>
</feature>
<dbReference type="AlphaFoldDB" id="A0A075WRH7"/>
<evidence type="ECO:0000256" key="1">
    <source>
        <dbReference type="SAM" id="Phobius"/>
    </source>
</evidence>
<sequence length="183" mass="21247">MNFYRKALHLGFGFLIFGLSYVVSYHLLGLLLVSLVILNSVFEVLRLFFYDYLPLKRLWTPLFKKEEFYKISDGWFYLVGTTCLYYLVGKEDFRLVLLILTLADPIASLVGFYSGKKKIFQGKTLEGGVAFFLMSLLIVFVFKGLVTFQYFGLISLLTFIELLTKRDNFWIPLVGGLYLKYLV</sequence>
<dbReference type="PaxDb" id="289377-HL41_00755"/>
<dbReference type="InterPro" id="IPR037997">
    <property type="entry name" value="Dgk1-like"/>
</dbReference>
<dbReference type="PANTHER" id="PTHR31303:SF1">
    <property type="entry name" value="CTP-DEPENDENT DIACYLGLYCEROL KINASE 1"/>
    <property type="match status" value="1"/>
</dbReference>
<feature type="transmembrane region" description="Helical" evidence="1">
    <location>
        <begin position="71"/>
        <end position="88"/>
    </location>
</feature>
<dbReference type="STRING" id="289377.HL41_00755"/>
<dbReference type="eggNOG" id="COG0170">
    <property type="taxonomic scope" value="Bacteria"/>
</dbReference>
<organism evidence="2 3">
    <name type="scientific">Thermodesulfobacterium commune DSM 2178</name>
    <dbReference type="NCBI Taxonomy" id="289377"/>
    <lineage>
        <taxon>Bacteria</taxon>
        <taxon>Pseudomonadati</taxon>
        <taxon>Thermodesulfobacteriota</taxon>
        <taxon>Thermodesulfobacteria</taxon>
        <taxon>Thermodesulfobacteriales</taxon>
        <taxon>Thermodesulfobacteriaceae</taxon>
        <taxon>Thermodesulfobacterium</taxon>
    </lineage>
</organism>
<keyword evidence="1" id="KW-0812">Transmembrane</keyword>
<dbReference type="RefSeq" id="WP_038063228.1">
    <property type="nucleotide sequence ID" value="NZ_CP008796.1"/>
</dbReference>
<protein>
    <recommendedName>
        <fullName evidence="4">Phosphatidate cytidylyltransferase</fullName>
    </recommendedName>
</protein>
<dbReference type="KEGG" id="tcm:HL41_00755"/>
<dbReference type="PANTHER" id="PTHR31303">
    <property type="entry name" value="CTP-DEPENDENT DIACYLGLYCEROL KINASE 1"/>
    <property type="match status" value="1"/>
</dbReference>
<proteinExistence type="predicted"/>
<dbReference type="EMBL" id="CP008796">
    <property type="protein sequence ID" value="AIH03476.1"/>
    <property type="molecule type" value="Genomic_DNA"/>
</dbReference>
<feature type="transmembrane region" description="Helical" evidence="1">
    <location>
        <begin position="30"/>
        <end position="50"/>
    </location>
</feature>
<keyword evidence="1" id="KW-1133">Transmembrane helix</keyword>
<evidence type="ECO:0000313" key="2">
    <source>
        <dbReference type="EMBL" id="AIH03476.1"/>
    </source>
</evidence>
<dbReference type="GO" id="GO:0004143">
    <property type="term" value="F:ATP-dependent diacylglycerol kinase activity"/>
    <property type="evidence" value="ECO:0007669"/>
    <property type="project" value="InterPro"/>
</dbReference>
<feature type="transmembrane region" description="Helical" evidence="1">
    <location>
        <begin position="125"/>
        <end position="142"/>
    </location>
</feature>
<dbReference type="HOGENOM" id="CLU_1474498_0_0_0"/>
<reference evidence="2 3" key="1">
    <citation type="journal article" date="2015" name="Genome Announc.">
        <title>Genome Sequence of a Sulfate-Reducing Thermophilic Bacterium, Thermodesulfobacterium commune DSM 2178T (Phylum Thermodesulfobacteria).</title>
        <authorList>
            <person name="Bhatnagar S."/>
            <person name="Badger J.H."/>
            <person name="Madupu R."/>
            <person name="Khouri H.M."/>
            <person name="O'Connor E.M."/>
            <person name="Robb F.T."/>
            <person name="Ward N.L."/>
            <person name="Eisen J.A."/>
        </authorList>
    </citation>
    <scope>NUCLEOTIDE SEQUENCE [LARGE SCALE GENOMIC DNA]</scope>
    <source>
        <strain evidence="2 3">DSM 2178</strain>
    </source>
</reference>
<evidence type="ECO:0008006" key="4">
    <source>
        <dbReference type="Google" id="ProtNLM"/>
    </source>
</evidence>
<feature type="transmembrane region" description="Helical" evidence="1">
    <location>
        <begin position="94"/>
        <end position="113"/>
    </location>
</feature>
<name>A0A075WRH7_9BACT</name>
<dbReference type="Proteomes" id="UP000028481">
    <property type="component" value="Chromosome"/>
</dbReference>
<dbReference type="OrthoDB" id="9807868at2"/>
<keyword evidence="3" id="KW-1185">Reference proteome</keyword>